<keyword evidence="1" id="KW-0812">Transmembrane</keyword>
<dbReference type="AlphaFoldDB" id="A0A067CDS9"/>
<dbReference type="GeneID" id="24129845"/>
<feature type="transmembrane region" description="Helical" evidence="1">
    <location>
        <begin position="55"/>
        <end position="74"/>
    </location>
</feature>
<sequence>MVLQRFMTSMLLQVRTHRSSIYSADKSEKAQSIERSATVPPRTVLLRLVLNSSEFLLVVLFVASIGALYLTGLWQRQSTTSVPAFARDWSLLEANCVLTTGGFDAATCAQTRAIADAMHTIAQTLVHQLPSTPVHVTTCVMGANDGFGAILLVFSPLWSHSVSCVPSSVASSVLGLALLETAMNNSSPVFLLSSYIDATDSASATRVDSVEISVLQGILVPTILHLVNGDFFLTLVGWSGVLHRHPALTFDFVSGLERRRLALFFCCSCGFRRSGMSSGLPVFAIYCGILVLQRLPAPPCCRGRAIRILSPLMMLGTLFSSVIVNCGYQDVAATLQNPLWRRPVASDVAVYLPNIGNRSEPFALGAFATLEVPAAASLLQSTVLACLLGTLALSILFPMLLKRRLLLDMRYFARNEFLATQFMPSYVTGLALYEDDCIKYGAKLFAKPSTIALLGHAMVKEAPVTHKIAVVAKDTPGSARGDQTPNSVISIISVYDLVPSLLPHALLPLRVVAWIDNYQYKPAPPNTTLNKTTSYRPTKGSCVS</sequence>
<dbReference type="EMBL" id="KK583218">
    <property type="protein sequence ID" value="KDO27330.1"/>
    <property type="molecule type" value="Genomic_DNA"/>
</dbReference>
<organism evidence="2 3">
    <name type="scientific">Saprolegnia parasitica (strain CBS 223.65)</name>
    <dbReference type="NCBI Taxonomy" id="695850"/>
    <lineage>
        <taxon>Eukaryota</taxon>
        <taxon>Sar</taxon>
        <taxon>Stramenopiles</taxon>
        <taxon>Oomycota</taxon>
        <taxon>Saprolegniomycetes</taxon>
        <taxon>Saprolegniales</taxon>
        <taxon>Saprolegniaceae</taxon>
        <taxon>Saprolegnia</taxon>
    </lineage>
</organism>
<feature type="transmembrane region" description="Helical" evidence="1">
    <location>
        <begin position="305"/>
        <end position="324"/>
    </location>
</feature>
<accession>A0A067CDS9</accession>
<protein>
    <submittedName>
        <fullName evidence="2">Uncharacterized protein</fullName>
    </submittedName>
</protein>
<dbReference type="OrthoDB" id="65893at2759"/>
<keyword evidence="1" id="KW-0472">Membrane</keyword>
<proteinExistence type="predicted"/>
<reference evidence="2 3" key="1">
    <citation type="journal article" date="2013" name="PLoS Genet.">
        <title>Distinctive expansion of potential virulence genes in the genome of the oomycete fish pathogen Saprolegnia parasitica.</title>
        <authorList>
            <person name="Jiang R.H."/>
            <person name="de Bruijn I."/>
            <person name="Haas B.J."/>
            <person name="Belmonte R."/>
            <person name="Lobach L."/>
            <person name="Christie J."/>
            <person name="van den Ackerveken G."/>
            <person name="Bottin A."/>
            <person name="Bulone V."/>
            <person name="Diaz-Moreno S.M."/>
            <person name="Dumas B."/>
            <person name="Fan L."/>
            <person name="Gaulin E."/>
            <person name="Govers F."/>
            <person name="Grenville-Briggs L.J."/>
            <person name="Horner N.R."/>
            <person name="Levin J.Z."/>
            <person name="Mammella M."/>
            <person name="Meijer H.J."/>
            <person name="Morris P."/>
            <person name="Nusbaum C."/>
            <person name="Oome S."/>
            <person name="Phillips A.J."/>
            <person name="van Rooyen D."/>
            <person name="Rzeszutek E."/>
            <person name="Saraiva M."/>
            <person name="Secombes C.J."/>
            <person name="Seidl M.F."/>
            <person name="Snel B."/>
            <person name="Stassen J.H."/>
            <person name="Sykes S."/>
            <person name="Tripathy S."/>
            <person name="van den Berg H."/>
            <person name="Vega-Arreguin J.C."/>
            <person name="Wawra S."/>
            <person name="Young S.K."/>
            <person name="Zeng Q."/>
            <person name="Dieguez-Uribeondo J."/>
            <person name="Russ C."/>
            <person name="Tyler B.M."/>
            <person name="van West P."/>
        </authorList>
    </citation>
    <scope>NUCLEOTIDE SEQUENCE [LARGE SCALE GENOMIC DNA]</scope>
    <source>
        <strain evidence="2 3">CBS 223.65</strain>
    </source>
</reference>
<dbReference type="Proteomes" id="UP000030745">
    <property type="component" value="Unassembled WGS sequence"/>
</dbReference>
<gene>
    <name evidence="2" type="ORF">SPRG_07577</name>
</gene>
<evidence type="ECO:0000313" key="2">
    <source>
        <dbReference type="EMBL" id="KDO27330.1"/>
    </source>
</evidence>
<dbReference type="RefSeq" id="XP_012202101.1">
    <property type="nucleotide sequence ID" value="XM_012346711.1"/>
</dbReference>
<keyword evidence="1" id="KW-1133">Transmembrane helix</keyword>
<name>A0A067CDS9_SAPPC</name>
<feature type="transmembrane region" description="Helical" evidence="1">
    <location>
        <begin position="378"/>
        <end position="401"/>
    </location>
</feature>
<feature type="transmembrane region" description="Helical" evidence="1">
    <location>
        <begin position="275"/>
        <end position="293"/>
    </location>
</feature>
<evidence type="ECO:0000256" key="1">
    <source>
        <dbReference type="SAM" id="Phobius"/>
    </source>
</evidence>
<keyword evidence="3" id="KW-1185">Reference proteome</keyword>
<dbReference type="VEuPathDB" id="FungiDB:SPRG_07577"/>
<evidence type="ECO:0000313" key="3">
    <source>
        <dbReference type="Proteomes" id="UP000030745"/>
    </source>
</evidence>
<dbReference type="KEGG" id="spar:SPRG_07577"/>
<dbReference type="OMA" id="GHAMVKE"/>